<dbReference type="PROSITE" id="PS50977">
    <property type="entry name" value="HTH_TETR_2"/>
    <property type="match status" value="1"/>
</dbReference>
<dbReference type="Pfam" id="PF16925">
    <property type="entry name" value="TetR_C_13"/>
    <property type="match status" value="1"/>
</dbReference>
<keyword evidence="1" id="KW-0805">Transcription regulation</keyword>
<evidence type="ECO:0000256" key="3">
    <source>
        <dbReference type="ARBA" id="ARBA00023163"/>
    </source>
</evidence>
<dbReference type="Proteomes" id="UP000315677">
    <property type="component" value="Unassembled WGS sequence"/>
</dbReference>
<organism evidence="6 7">
    <name type="scientific">Pseudonocardia kunmingensis</name>
    <dbReference type="NCBI Taxonomy" id="630975"/>
    <lineage>
        <taxon>Bacteria</taxon>
        <taxon>Bacillati</taxon>
        <taxon>Actinomycetota</taxon>
        <taxon>Actinomycetes</taxon>
        <taxon>Pseudonocardiales</taxon>
        <taxon>Pseudonocardiaceae</taxon>
        <taxon>Pseudonocardia</taxon>
    </lineage>
</organism>
<gene>
    <name evidence="6" type="ORF">FB558_2073</name>
</gene>
<dbReference type="Pfam" id="PF00440">
    <property type="entry name" value="TetR_N"/>
    <property type="match status" value="1"/>
</dbReference>
<evidence type="ECO:0000313" key="6">
    <source>
        <dbReference type="EMBL" id="TQM15290.1"/>
    </source>
</evidence>
<dbReference type="GO" id="GO:0003677">
    <property type="term" value="F:DNA binding"/>
    <property type="evidence" value="ECO:0007669"/>
    <property type="project" value="UniProtKB-UniRule"/>
</dbReference>
<dbReference type="InterPro" id="IPR011075">
    <property type="entry name" value="TetR_C"/>
</dbReference>
<dbReference type="SUPFAM" id="SSF46689">
    <property type="entry name" value="Homeodomain-like"/>
    <property type="match status" value="1"/>
</dbReference>
<dbReference type="PANTHER" id="PTHR47506">
    <property type="entry name" value="TRANSCRIPTIONAL REGULATORY PROTEIN"/>
    <property type="match status" value="1"/>
</dbReference>
<dbReference type="RefSeq" id="WP_170231264.1">
    <property type="nucleotide sequence ID" value="NZ_VFPA01000001.1"/>
</dbReference>
<feature type="DNA-binding region" description="H-T-H motif" evidence="4">
    <location>
        <begin position="34"/>
        <end position="53"/>
    </location>
</feature>
<evidence type="ECO:0000313" key="7">
    <source>
        <dbReference type="Proteomes" id="UP000315677"/>
    </source>
</evidence>
<dbReference type="AlphaFoldDB" id="A0A543E130"/>
<dbReference type="SUPFAM" id="SSF48498">
    <property type="entry name" value="Tetracyclin repressor-like, C-terminal domain"/>
    <property type="match status" value="1"/>
</dbReference>
<comment type="caution">
    <text evidence="6">The sequence shown here is derived from an EMBL/GenBank/DDBJ whole genome shotgun (WGS) entry which is preliminary data.</text>
</comment>
<dbReference type="PANTHER" id="PTHR47506:SF1">
    <property type="entry name" value="HTH-TYPE TRANSCRIPTIONAL REGULATOR YJDC"/>
    <property type="match status" value="1"/>
</dbReference>
<evidence type="ECO:0000259" key="5">
    <source>
        <dbReference type="PROSITE" id="PS50977"/>
    </source>
</evidence>
<evidence type="ECO:0000256" key="2">
    <source>
        <dbReference type="ARBA" id="ARBA00023125"/>
    </source>
</evidence>
<evidence type="ECO:0000256" key="1">
    <source>
        <dbReference type="ARBA" id="ARBA00023015"/>
    </source>
</evidence>
<dbReference type="InterPro" id="IPR036271">
    <property type="entry name" value="Tet_transcr_reg_TetR-rel_C_sf"/>
</dbReference>
<protein>
    <submittedName>
        <fullName evidence="6">TetR family transcriptional regulator</fullName>
    </submittedName>
</protein>
<sequence length="208" mass="21872">MRTEPSTAKGRATVQRVLGAACDLFARQGIRATTLDQVGSRSGTGRGQLYLYFAGKSDLVAAVVAQQVRRVLDAQQPLLAAMSTAADVREWCAAAEQWHAGDDRARCPIGSLVHELGEHDEAARTALADGFCRWRAALADALRRVRDNGELATGVDPEVAAAGLLAAYQGGLLLAGATGDIAPLRLALTTFEATALVDRHAPPEGGSR</sequence>
<feature type="domain" description="HTH tetR-type" evidence="5">
    <location>
        <begin position="11"/>
        <end position="71"/>
    </location>
</feature>
<dbReference type="Gene3D" id="1.10.10.60">
    <property type="entry name" value="Homeodomain-like"/>
    <property type="match status" value="1"/>
</dbReference>
<dbReference type="PRINTS" id="PR00455">
    <property type="entry name" value="HTHTETR"/>
</dbReference>
<name>A0A543E130_9PSEU</name>
<evidence type="ECO:0000256" key="4">
    <source>
        <dbReference type="PROSITE-ProRule" id="PRU00335"/>
    </source>
</evidence>
<keyword evidence="3" id="KW-0804">Transcription</keyword>
<dbReference type="InterPro" id="IPR009057">
    <property type="entry name" value="Homeodomain-like_sf"/>
</dbReference>
<dbReference type="InterPro" id="IPR001647">
    <property type="entry name" value="HTH_TetR"/>
</dbReference>
<proteinExistence type="predicted"/>
<keyword evidence="2 4" id="KW-0238">DNA-binding</keyword>
<dbReference type="EMBL" id="VFPA01000001">
    <property type="protein sequence ID" value="TQM15290.1"/>
    <property type="molecule type" value="Genomic_DNA"/>
</dbReference>
<dbReference type="Gene3D" id="1.10.357.10">
    <property type="entry name" value="Tetracycline Repressor, domain 2"/>
    <property type="match status" value="1"/>
</dbReference>
<accession>A0A543E130</accession>
<reference evidence="6 7" key="1">
    <citation type="submission" date="2019-06" db="EMBL/GenBank/DDBJ databases">
        <title>Sequencing the genomes of 1000 actinobacteria strains.</title>
        <authorList>
            <person name="Klenk H.-P."/>
        </authorList>
    </citation>
    <scope>NUCLEOTIDE SEQUENCE [LARGE SCALE GENOMIC DNA]</scope>
    <source>
        <strain evidence="6 7">DSM 45301</strain>
    </source>
</reference>
<keyword evidence="7" id="KW-1185">Reference proteome</keyword>